<evidence type="ECO:0000313" key="5">
    <source>
        <dbReference type="Proteomes" id="UP000619512"/>
    </source>
</evidence>
<feature type="domain" description="DUF4123" evidence="1">
    <location>
        <begin position="13"/>
        <end position="67"/>
    </location>
</feature>
<evidence type="ECO:0000313" key="2">
    <source>
        <dbReference type="EMBL" id="GGZ03623.1"/>
    </source>
</evidence>
<dbReference type="RefSeq" id="WP_134386624.1">
    <property type="nucleotide sequence ID" value="NZ_BMWW01000008.1"/>
</dbReference>
<dbReference type="AlphaFoldDB" id="A0A4P7BI38"/>
<dbReference type="InterPro" id="IPR025391">
    <property type="entry name" value="DUF4123"/>
</dbReference>
<reference evidence="2" key="3">
    <citation type="submission" date="2022-12" db="EMBL/GenBank/DDBJ databases">
        <authorList>
            <person name="Sun Q."/>
            <person name="Kim S."/>
        </authorList>
    </citation>
    <scope>NUCLEOTIDE SEQUENCE</scope>
    <source>
        <strain evidence="2">KCTC 12344</strain>
    </source>
</reference>
<reference evidence="2" key="1">
    <citation type="journal article" date="2014" name="Int. J. Syst. Evol. Microbiol.">
        <title>Complete genome sequence of Corynebacterium casei LMG S-19264T (=DSM 44701T), isolated from a smear-ripened cheese.</title>
        <authorList>
            <consortium name="US DOE Joint Genome Institute (JGI-PGF)"/>
            <person name="Walter F."/>
            <person name="Albersmeier A."/>
            <person name="Kalinowski J."/>
            <person name="Ruckert C."/>
        </authorList>
    </citation>
    <scope>NUCLEOTIDE SEQUENCE</scope>
    <source>
        <strain evidence="2">KCTC 12344</strain>
    </source>
</reference>
<evidence type="ECO:0000313" key="3">
    <source>
        <dbReference type="EMBL" id="QBQ38020.1"/>
    </source>
</evidence>
<dbReference type="Proteomes" id="UP000619512">
    <property type="component" value="Unassembled WGS sequence"/>
</dbReference>
<dbReference type="OrthoDB" id="8755279at2"/>
<evidence type="ECO:0000259" key="1">
    <source>
        <dbReference type="Pfam" id="PF13503"/>
    </source>
</evidence>
<dbReference type="Proteomes" id="UP000294359">
    <property type="component" value="Chromosome"/>
</dbReference>
<reference evidence="3 4" key="2">
    <citation type="submission" date="2019-03" db="EMBL/GenBank/DDBJ databases">
        <title>Draft Genome Sequences of Six Type Strains of the Genus Massilia.</title>
        <authorList>
            <person name="Miess H."/>
            <person name="Frediansyhah A."/>
            <person name="Gross H."/>
        </authorList>
    </citation>
    <scope>NUCLEOTIDE SEQUENCE [LARGE SCALE GENOMIC DNA]</scope>
    <source>
        <strain evidence="3 4">DSM 17505</strain>
    </source>
</reference>
<dbReference type="EMBL" id="BMWW01000008">
    <property type="protein sequence ID" value="GGZ03623.1"/>
    <property type="molecule type" value="Genomic_DNA"/>
</dbReference>
<proteinExistence type="predicted"/>
<name>A0A4P7BI38_9BURK</name>
<organism evidence="2 5">
    <name type="scientific">Pseudoduganella plicata</name>
    <dbReference type="NCBI Taxonomy" id="321984"/>
    <lineage>
        <taxon>Bacteria</taxon>
        <taxon>Pseudomonadati</taxon>
        <taxon>Pseudomonadota</taxon>
        <taxon>Betaproteobacteria</taxon>
        <taxon>Burkholderiales</taxon>
        <taxon>Oxalobacteraceae</taxon>
        <taxon>Telluria group</taxon>
        <taxon>Pseudoduganella</taxon>
    </lineage>
</organism>
<evidence type="ECO:0000313" key="4">
    <source>
        <dbReference type="Proteomes" id="UP000294359"/>
    </source>
</evidence>
<sequence length="203" mass="22481">MDWIAAHGTYTSSLLMLASPLAIDDVAARLARRLDATLSEDMNVMLRFFDPRVFEALMRAIEPAQREAFLDVAGGWWYFDRRGALVAQPARCDGPDRHVAPLRLTAAQEFALLAASEPDQVAEQLQTMVPEPWRDVPLPRRVGFLQRHIAAANALGLRSTRDLALYCAAALLEGEEFAGTPKWRPLLAQVQRGELDFGAALAQ</sequence>
<dbReference type="Pfam" id="PF13503">
    <property type="entry name" value="DUF4123"/>
    <property type="match status" value="1"/>
</dbReference>
<accession>A0A4P7BI38</accession>
<gene>
    <name evidence="3" type="ORF">E1742_18885</name>
    <name evidence="2" type="ORF">GCM10007388_41670</name>
</gene>
<keyword evidence="4" id="KW-1185">Reference proteome</keyword>
<dbReference type="EMBL" id="CP038026">
    <property type="protein sequence ID" value="QBQ38020.1"/>
    <property type="molecule type" value="Genomic_DNA"/>
</dbReference>
<protein>
    <submittedName>
        <fullName evidence="3">DUF4123 domain-containing protein</fullName>
    </submittedName>
</protein>